<dbReference type="GO" id="GO:0034657">
    <property type="term" value="C:GID complex"/>
    <property type="evidence" value="ECO:0007669"/>
    <property type="project" value="TreeGrafter"/>
</dbReference>
<dbReference type="PANTHER" id="PTHR14534:SF3">
    <property type="entry name" value="GID COMPLEX SUBUNIT 4 HOMOLOG"/>
    <property type="match status" value="1"/>
</dbReference>
<gene>
    <name evidence="2" type="ORF">LAFE_0D08878G</name>
</gene>
<proteinExistence type="inferred from homology"/>
<dbReference type="AlphaFoldDB" id="A0A1G4MBQ9"/>
<accession>A0A1G4MBQ9</accession>
<name>A0A1G4MBQ9_LACFM</name>
<dbReference type="PANTHER" id="PTHR14534">
    <property type="entry name" value="VACUOLAR IMPORT AND DEGRADATION PROTEIN 24"/>
    <property type="match status" value="1"/>
</dbReference>
<sequence>MINESVKSLKKEQVVSPVVSRPVTPPLVAANRLVQACKDEDTLYKCASSDSMDNLRAAPPSEWLRTSRKYIVEDESRYGCRSESCAVQSSGMTTFLRPRMRYTGYQISGYKKYQVMVTLQTADLPHGECTVASPHVTGFLTIRGLTNQHPEITTFFEGFAVMDTVGFLSSAMPAELGALKGHDQIDLEHWLNFPCFKELCMHTGDGADGNNVLHSIINGTYTHRDYLSNRFIYMRWKEKFLVPDAEIDSVEGASYDGYYYIVHDQATGNILGFYYHKDAEKFQQLELVPVYDQCSGDCQFEFN</sequence>
<dbReference type="GO" id="GO:0006623">
    <property type="term" value="P:protein targeting to vacuole"/>
    <property type="evidence" value="ECO:0007669"/>
    <property type="project" value="TreeGrafter"/>
</dbReference>
<evidence type="ECO:0000313" key="2">
    <source>
        <dbReference type="EMBL" id="SCW01270.1"/>
    </source>
</evidence>
<evidence type="ECO:0000313" key="3">
    <source>
        <dbReference type="Proteomes" id="UP000190831"/>
    </source>
</evidence>
<comment type="similarity">
    <text evidence="1">Belongs to the GID4/VID24 family.</text>
</comment>
<dbReference type="GO" id="GO:0007039">
    <property type="term" value="P:protein catabolic process in the vacuole"/>
    <property type="evidence" value="ECO:0007669"/>
    <property type="project" value="TreeGrafter"/>
</dbReference>
<keyword evidence="3" id="KW-1185">Reference proteome</keyword>
<organism evidence="2 3">
    <name type="scientific">Lachancea fermentati</name>
    <name type="common">Zygosaccharomyces fermentati</name>
    <dbReference type="NCBI Taxonomy" id="4955"/>
    <lineage>
        <taxon>Eukaryota</taxon>
        <taxon>Fungi</taxon>
        <taxon>Dikarya</taxon>
        <taxon>Ascomycota</taxon>
        <taxon>Saccharomycotina</taxon>
        <taxon>Saccharomycetes</taxon>
        <taxon>Saccharomycetales</taxon>
        <taxon>Saccharomycetaceae</taxon>
        <taxon>Lachancea</taxon>
    </lineage>
</organism>
<dbReference type="GO" id="GO:0043161">
    <property type="term" value="P:proteasome-mediated ubiquitin-dependent protein catabolic process"/>
    <property type="evidence" value="ECO:0007669"/>
    <property type="project" value="TreeGrafter"/>
</dbReference>
<reference evidence="2 3" key="1">
    <citation type="submission" date="2016-03" db="EMBL/GenBank/DDBJ databases">
        <authorList>
            <person name="Devillers H."/>
        </authorList>
    </citation>
    <scope>NUCLEOTIDE SEQUENCE [LARGE SCALE GENOMIC DNA]</scope>
    <source>
        <strain evidence="2">CBS 6772</strain>
    </source>
</reference>
<dbReference type="STRING" id="4955.A0A1G4MBQ9"/>
<dbReference type="InterPro" id="IPR018618">
    <property type="entry name" value="GID4/10-like"/>
</dbReference>
<dbReference type="GO" id="GO:0045721">
    <property type="term" value="P:negative regulation of gluconeogenesis"/>
    <property type="evidence" value="ECO:0007669"/>
    <property type="project" value="TreeGrafter"/>
</dbReference>
<dbReference type="OMA" id="NILGFYY"/>
<dbReference type="Pfam" id="PF09783">
    <property type="entry name" value="Vac_ImportDeg"/>
    <property type="match status" value="1"/>
</dbReference>
<dbReference type="Proteomes" id="UP000190831">
    <property type="component" value="Chromosome D"/>
</dbReference>
<dbReference type="OrthoDB" id="62at2759"/>
<evidence type="ECO:0000256" key="1">
    <source>
        <dbReference type="ARBA" id="ARBA00061469"/>
    </source>
</evidence>
<dbReference type="EMBL" id="LT598492">
    <property type="protein sequence ID" value="SCW01270.1"/>
    <property type="molecule type" value="Genomic_DNA"/>
</dbReference>
<dbReference type="GO" id="GO:0005773">
    <property type="term" value="C:vacuole"/>
    <property type="evidence" value="ECO:0007669"/>
    <property type="project" value="GOC"/>
</dbReference>
<protein>
    <submittedName>
        <fullName evidence="2">LAFE_0D08878g1_1</fullName>
    </submittedName>
</protein>